<feature type="signal peptide" evidence="1">
    <location>
        <begin position="1"/>
        <end position="23"/>
    </location>
</feature>
<proteinExistence type="predicted"/>
<name>A0ABV1H136_9BACT</name>
<dbReference type="PROSITE" id="PS51257">
    <property type="entry name" value="PROKAR_LIPOPROTEIN"/>
    <property type="match status" value="1"/>
</dbReference>
<evidence type="ECO:0000313" key="3">
    <source>
        <dbReference type="Proteomes" id="UP001460202"/>
    </source>
</evidence>
<reference evidence="2 3" key="1">
    <citation type="submission" date="2024-03" db="EMBL/GenBank/DDBJ databases">
        <title>Human intestinal bacterial collection.</title>
        <authorList>
            <person name="Pauvert C."/>
            <person name="Hitch T.C.A."/>
            <person name="Clavel T."/>
        </authorList>
    </citation>
    <scope>NUCLEOTIDE SEQUENCE [LARGE SCALE GENOMIC DNA]</scope>
    <source>
        <strain evidence="2 3">CLA-KB-H122</strain>
    </source>
</reference>
<dbReference type="InterPro" id="IPR042278">
    <property type="entry name" value="Mfa-like_1_N"/>
</dbReference>
<dbReference type="Gene3D" id="2.60.40.2620">
    <property type="entry name" value="Fimbrillin-like"/>
    <property type="match status" value="1"/>
</dbReference>
<evidence type="ECO:0000313" key="2">
    <source>
        <dbReference type="EMBL" id="MEQ2546027.1"/>
    </source>
</evidence>
<dbReference type="Pfam" id="PF13149">
    <property type="entry name" value="Mfa_like_1"/>
    <property type="match status" value="1"/>
</dbReference>
<evidence type="ECO:0000256" key="1">
    <source>
        <dbReference type="SAM" id="SignalP"/>
    </source>
</evidence>
<comment type="caution">
    <text evidence="2">The sequence shown here is derived from an EMBL/GenBank/DDBJ whole genome shotgun (WGS) entry which is preliminary data.</text>
</comment>
<dbReference type="InterPro" id="IPR025049">
    <property type="entry name" value="Mfa-like_1"/>
</dbReference>
<accession>A0ABV1H136</accession>
<feature type="chain" id="PRO_5046082153" evidence="1">
    <location>
        <begin position="24"/>
        <end position="600"/>
    </location>
</feature>
<sequence>MRRIWTTLLALPLVFASCSETPAADTKPAAGTIEVSIGSGPKIGIRTGAQTRTELDEDGKSVRWADNDRIVLWAVNSQAQTTIDRQVFKLWHYNAEYNTAKFTATVPEMPEDTYVYYAVSPEPVSAEGLKASYRIPAEQDGTFSSDCDIMVAAPVEGTALQQGDNSEMVNLEFDHKVHVLMIRIPSNDLGEEISKITLTFPEPVAGTLTVDAADPAAAPQLTDGSNILTLSFDTPKKPDDTVYAVIAPVELTSEQEVTITATGTTRESRPKTFPGKHFAEGHTTPISYSIPPVGPTTLRVSLPDTGKSTLGENITSFTLTAAEGVDLNGGGSNVLTFPVETAGNFDFVFDEFPEALAGQSVAVSYESENALLSGGSFVIPELMAGGTNTIATLSVPYLMEEDFNNITGYSDHDNAEYGTTIDGTTTASDLSQYGLIGWTGARTGVQEKGEGNEGSIRVCCRSQNAFGVSRYHGRLDSAPLNGIKPDKTPTVKISFNYGGGRGGNDSYSPIAAYGYTTTQGKIDSKSDSKQNWYISGATVFDDLPLDSNFNSIPKEKTYTIENCTNLHRLSWEVNSTGSAWAANANSWLYLDNIKVSIANE</sequence>
<keyword evidence="1" id="KW-0732">Signal</keyword>
<dbReference type="RefSeq" id="WP_349094530.1">
    <property type="nucleotide sequence ID" value="NZ_JBBMFL010000020.1"/>
</dbReference>
<dbReference type="EMBL" id="JBBMFL010000020">
    <property type="protein sequence ID" value="MEQ2546027.1"/>
    <property type="molecule type" value="Genomic_DNA"/>
</dbReference>
<keyword evidence="3" id="KW-1185">Reference proteome</keyword>
<protein>
    <submittedName>
        <fullName evidence="2">Fimbrillin family protein</fullName>
    </submittedName>
</protein>
<dbReference type="CDD" id="cd13120">
    <property type="entry name" value="BF2867_like_N"/>
    <property type="match status" value="1"/>
</dbReference>
<dbReference type="Proteomes" id="UP001460202">
    <property type="component" value="Unassembled WGS sequence"/>
</dbReference>
<gene>
    <name evidence="2" type="ORF">WMO46_13850</name>
</gene>
<organism evidence="2 3">
    <name type="scientific">Alistipes intestinihominis</name>
    <dbReference type="NCBI Taxonomy" id="3133172"/>
    <lineage>
        <taxon>Bacteria</taxon>
        <taxon>Pseudomonadati</taxon>
        <taxon>Bacteroidota</taxon>
        <taxon>Bacteroidia</taxon>
        <taxon>Bacteroidales</taxon>
        <taxon>Rikenellaceae</taxon>
        <taxon>Alistipes</taxon>
    </lineage>
</organism>